<dbReference type="InterPro" id="IPR025110">
    <property type="entry name" value="AMP-bd_C"/>
</dbReference>
<dbReference type="FunFam" id="3.40.50.12780:FF:000002">
    <property type="entry name" value="Disco interacting protein 2 homolog B"/>
    <property type="match status" value="1"/>
</dbReference>
<evidence type="ECO:0000256" key="1">
    <source>
        <dbReference type="ARBA" id="ARBA00007735"/>
    </source>
</evidence>
<comment type="similarity">
    <text evidence="1">Belongs to the DIP2 family.</text>
</comment>
<feature type="compositionally biased region" description="Polar residues" evidence="2">
    <location>
        <begin position="135"/>
        <end position="148"/>
    </location>
</feature>
<dbReference type="InterPro" id="IPR010506">
    <property type="entry name" value="DMAP1-bd"/>
</dbReference>
<dbReference type="InterPro" id="IPR037337">
    <property type="entry name" value="Dip2-like_dom"/>
</dbReference>
<dbReference type="InterPro" id="IPR000873">
    <property type="entry name" value="AMP-dep_synth/lig_dom"/>
</dbReference>
<dbReference type="Gene3D" id="3.40.50.12780">
    <property type="entry name" value="N-terminal domain of ligase-like"/>
    <property type="match status" value="2"/>
</dbReference>
<reference evidence="4" key="1">
    <citation type="submission" date="2025-08" db="UniProtKB">
        <authorList>
            <consortium name="Ensembl"/>
        </authorList>
    </citation>
    <scope>IDENTIFICATION</scope>
</reference>
<dbReference type="Pfam" id="PF06464">
    <property type="entry name" value="DMAP_binding"/>
    <property type="match status" value="1"/>
</dbReference>
<sequence length="1467" mass="161281">CLLPAITDPTFIDFPLLSLAGDITQKGYEKKRSKLIGAYLPQPPVDQALPQERRTPVTPSSSSRYHRRRSSGSRDERYRSDVHTEAVQAALAKHKERKMAVPMPSKRRSLVVQTSMDAYTPPDTSSGSEDEGSVQGDSQGTPTSSQGSINMEHWISQAIHGSTTSTTSSSSTQSGGSAPFKMVSALIVLIPFLSRVSAKIQQLVNTLKRPKRPPLREFFVDDFEELLEVQQPDPNQPKPEGAQMLAMRGEQLGVVTNWPPSLEAALQRWGTISPKAPCLTTMDTNGKPLYILTYGKLWTRSMKVAYNILHKLGTKQEPMVRPGDRVALVFPNNDPAAFMVAFYGCLLAEVVPVPIEVPLTRKDAGSQQIGFLLGSCGVTVALTSDACHKGLPKSPTGEIPQFKGWPKLLWFVTESKHLSKPPRDWFPHIKDANNDTAYIEYKTCKDGSVLGVTVTRIALLTHCQALTQACGYTEAETIVNVLDFKKDVGLWHGILTSVMNMMHVISIPYSLMKVNPLSWIQKVCQYKAKVACVKSRDMHWALVAHRDQRDINLSSLRMLIVADGANPWSISSCDAFLNVFQSKGLRQEVICPCASSPEALTVAIRRPTDDSNQPPGRGVLSMHGLTYGVIRVDSEEKLSVLTVQDVGLVMPGAIMCAVKPDGVPQLCRTDEVGELCVCAIATGTSYYGLSGMTKNTFEVFPMTSSGAPISEYPFIRTGLLGFIGPGGLVFVVGKMDGLMVVSGRRHNADDIVATALAVEPMKFVYRGRFAPFFLSHPLKSRIQEKELAIDSIHQVGVYCLALVPANTLPKTPLGGIHLSETKQLFLEGALHPCNVLMCPHTCVTNLPKPRQKQPEIGPASVMVGNLVSGKRIAQASGRDLGQIEDNDQARKFLFLSEVLQWRAQTTPDHVLYTLLNCRGTIANSLTCVQLHKRAEKIAVMLMERGHLQDGNHVALVYPPGIDLIAAFYGCLYAGCVPITVRPPHPQNIVSRSACLMTTQLICKLLRSREAAAAVDVRTWPPILDTDDLPKKRPPQIYKPSNPDMLAYLDFSVSTTGMLAGVKMSHAATSAFCRSIKLQCELYPSREVAICLDPYCGLGFVLWCLCSVYSGHQSILIPPSELETTPALWLLAVSQYKVRDTFCSYSVMELCTKGLGSQTESLKARGLDLSRVRTCVVVAEERPRIALTQSFSKLFKDLGLHPRAVSTSFGCRVNLAICLQGTSGPDPTTVYVDMRALRHDRVRLVERGSPHSLPLMESGKILPGVRIIIANPETKGPLGDSHLGEIWVHSAHNASGYFTIYGDESLQSDHFNSRLSFGDTQTIWARTGYLGFLRRTELTDANGERHDALYVVGALDEAMELRGMRYHPIDIETSVIRAHKSITECAVFTWTNLLVVVVELDGSEQEALDLVPLVTNVVLEEHYLIVGVVVVVDVGVIPINSRGEKQRMHLRDGFLADQLDPIYVAYNM</sequence>
<organism evidence="4 5">
    <name type="scientific">Varanus komodoensis</name>
    <name type="common">Komodo dragon</name>
    <dbReference type="NCBI Taxonomy" id="61221"/>
    <lineage>
        <taxon>Eukaryota</taxon>
        <taxon>Metazoa</taxon>
        <taxon>Chordata</taxon>
        <taxon>Craniata</taxon>
        <taxon>Vertebrata</taxon>
        <taxon>Euteleostomi</taxon>
        <taxon>Lepidosauria</taxon>
        <taxon>Squamata</taxon>
        <taxon>Bifurcata</taxon>
        <taxon>Unidentata</taxon>
        <taxon>Episquamata</taxon>
        <taxon>Toxicofera</taxon>
        <taxon>Anguimorpha</taxon>
        <taxon>Paleoanguimorpha</taxon>
        <taxon>Varanoidea</taxon>
        <taxon>Varanidae</taxon>
        <taxon>Varanus</taxon>
    </lineage>
</organism>
<dbReference type="FunFam" id="3.30.300.30:FF:000001">
    <property type="entry name" value="DIP2 disco-interacting protein 2 homolog C"/>
    <property type="match status" value="1"/>
</dbReference>
<dbReference type="InterPro" id="IPR045851">
    <property type="entry name" value="AMP-bd_C_sf"/>
</dbReference>
<dbReference type="PANTHER" id="PTHR22754:SF33">
    <property type="entry name" value="DISCO-INTERACTING PROTEIN 2 HOMOLOG C"/>
    <property type="match status" value="1"/>
</dbReference>
<dbReference type="CDD" id="cd05905">
    <property type="entry name" value="Dip2"/>
    <property type="match status" value="2"/>
</dbReference>
<dbReference type="PANTHER" id="PTHR22754">
    <property type="entry name" value="DISCO-INTERACTING PROTEIN 2 DIP2 -RELATED"/>
    <property type="match status" value="1"/>
</dbReference>
<feature type="domain" description="DMAP1-binding" evidence="3">
    <location>
        <begin position="1"/>
        <end position="111"/>
    </location>
</feature>
<dbReference type="Ensembl" id="ENSVKKT00000018365.1">
    <property type="protein sequence ID" value="ENSVKKP00000017913.1"/>
    <property type="gene ID" value="ENSVKKG00000000933.1"/>
</dbReference>
<dbReference type="Gene3D" id="3.30.300.30">
    <property type="match status" value="2"/>
</dbReference>
<feature type="compositionally biased region" description="Polar residues" evidence="2">
    <location>
        <begin position="111"/>
        <end position="127"/>
    </location>
</feature>
<dbReference type="Pfam" id="PF23024">
    <property type="entry name" value="AMP-dom_DIP2-like"/>
    <property type="match status" value="1"/>
</dbReference>
<dbReference type="Proteomes" id="UP000694545">
    <property type="component" value="Unplaced"/>
</dbReference>
<dbReference type="Pfam" id="PF00501">
    <property type="entry name" value="AMP-binding"/>
    <property type="match status" value="2"/>
</dbReference>
<evidence type="ECO:0000256" key="2">
    <source>
        <dbReference type="SAM" id="MobiDB-lite"/>
    </source>
</evidence>
<protein>
    <submittedName>
        <fullName evidence="4">Disco interacting protein 2 homolog C</fullName>
    </submittedName>
</protein>
<evidence type="ECO:0000313" key="5">
    <source>
        <dbReference type="Proteomes" id="UP000694545"/>
    </source>
</evidence>
<feature type="region of interest" description="Disordered" evidence="2">
    <location>
        <begin position="41"/>
        <end position="148"/>
    </location>
</feature>
<accession>A0A8D2L7M6</accession>
<evidence type="ECO:0000259" key="3">
    <source>
        <dbReference type="PROSITE" id="PS51912"/>
    </source>
</evidence>
<evidence type="ECO:0000313" key="4">
    <source>
        <dbReference type="Ensembl" id="ENSVKKP00000017913.1"/>
    </source>
</evidence>
<dbReference type="InterPro" id="IPR042099">
    <property type="entry name" value="ANL_N_sf"/>
</dbReference>
<dbReference type="SMART" id="SM01137">
    <property type="entry name" value="DMAP_binding"/>
    <property type="match status" value="1"/>
</dbReference>
<keyword evidence="5" id="KW-1185">Reference proteome</keyword>
<feature type="compositionally biased region" description="Basic and acidic residues" evidence="2">
    <location>
        <begin position="72"/>
        <end position="84"/>
    </location>
</feature>
<dbReference type="PROSITE" id="PS51912">
    <property type="entry name" value="DMAP1_BIND"/>
    <property type="match status" value="1"/>
</dbReference>
<proteinExistence type="inferred from homology"/>
<name>A0A8D2L7M6_VARKO</name>
<reference evidence="4" key="2">
    <citation type="submission" date="2025-09" db="UniProtKB">
        <authorList>
            <consortium name="Ensembl"/>
        </authorList>
    </citation>
    <scope>IDENTIFICATION</scope>
</reference>
<dbReference type="SUPFAM" id="SSF56801">
    <property type="entry name" value="Acetyl-CoA synthetase-like"/>
    <property type="match status" value="2"/>
</dbReference>